<evidence type="ECO:0000313" key="2">
    <source>
        <dbReference type="EMBL" id="KDP35431.1"/>
    </source>
</evidence>
<name>A0A067KGR9_JATCU</name>
<keyword evidence="3" id="KW-1185">Reference proteome</keyword>
<gene>
    <name evidence="2" type="ORF">JCGZ_10814</name>
</gene>
<dbReference type="EMBL" id="KK914487">
    <property type="protein sequence ID" value="KDP35431.1"/>
    <property type="molecule type" value="Genomic_DNA"/>
</dbReference>
<organism evidence="2 3">
    <name type="scientific">Jatropha curcas</name>
    <name type="common">Barbados nut</name>
    <dbReference type="NCBI Taxonomy" id="180498"/>
    <lineage>
        <taxon>Eukaryota</taxon>
        <taxon>Viridiplantae</taxon>
        <taxon>Streptophyta</taxon>
        <taxon>Embryophyta</taxon>
        <taxon>Tracheophyta</taxon>
        <taxon>Spermatophyta</taxon>
        <taxon>Magnoliopsida</taxon>
        <taxon>eudicotyledons</taxon>
        <taxon>Gunneridae</taxon>
        <taxon>Pentapetalae</taxon>
        <taxon>rosids</taxon>
        <taxon>fabids</taxon>
        <taxon>Malpighiales</taxon>
        <taxon>Euphorbiaceae</taxon>
        <taxon>Crotonoideae</taxon>
        <taxon>Jatropheae</taxon>
        <taxon>Jatropha</taxon>
    </lineage>
</organism>
<sequence length="65" mass="6759">MMSQHLPDEEVDSYAPPEGAMLERGMPAGGVAGGILGSDAERALAVGQATAGLRGLISVIWYNSW</sequence>
<proteinExistence type="predicted"/>
<accession>A0A067KGR9</accession>
<evidence type="ECO:0000313" key="3">
    <source>
        <dbReference type="Proteomes" id="UP000027138"/>
    </source>
</evidence>
<dbReference type="AlphaFoldDB" id="A0A067KGR9"/>
<feature type="region of interest" description="Disordered" evidence="1">
    <location>
        <begin position="1"/>
        <end position="22"/>
    </location>
</feature>
<evidence type="ECO:0000256" key="1">
    <source>
        <dbReference type="SAM" id="MobiDB-lite"/>
    </source>
</evidence>
<dbReference type="Proteomes" id="UP000027138">
    <property type="component" value="Unassembled WGS sequence"/>
</dbReference>
<protein>
    <submittedName>
        <fullName evidence="2">Uncharacterized protein</fullName>
    </submittedName>
</protein>
<reference evidence="2 3" key="1">
    <citation type="journal article" date="2014" name="PLoS ONE">
        <title>Global Analysis of Gene Expression Profiles in Physic Nut (Jatropha curcas L.) Seedlings Exposed to Salt Stress.</title>
        <authorList>
            <person name="Zhang L."/>
            <person name="Zhang C."/>
            <person name="Wu P."/>
            <person name="Chen Y."/>
            <person name="Li M."/>
            <person name="Jiang H."/>
            <person name="Wu G."/>
        </authorList>
    </citation>
    <scope>NUCLEOTIDE SEQUENCE [LARGE SCALE GENOMIC DNA]</scope>
    <source>
        <strain evidence="3">cv. GZQX0401</strain>
        <tissue evidence="2">Young leaves</tissue>
    </source>
</reference>